<organism evidence="2 3">
    <name type="scientific">Candidatus Roizmanbacteria bacterium RIFCSPLOWO2_01_FULL_37_16</name>
    <dbReference type="NCBI Taxonomy" id="1802058"/>
    <lineage>
        <taxon>Bacteria</taxon>
        <taxon>Candidatus Roizmaniibacteriota</taxon>
    </lineage>
</organism>
<keyword evidence="1" id="KW-1133">Transmembrane helix</keyword>
<dbReference type="Proteomes" id="UP000178040">
    <property type="component" value="Unassembled WGS sequence"/>
</dbReference>
<evidence type="ECO:0000313" key="3">
    <source>
        <dbReference type="Proteomes" id="UP000178040"/>
    </source>
</evidence>
<reference evidence="2 3" key="1">
    <citation type="journal article" date="2016" name="Nat. Commun.">
        <title>Thousands of microbial genomes shed light on interconnected biogeochemical processes in an aquifer system.</title>
        <authorList>
            <person name="Anantharaman K."/>
            <person name="Brown C.T."/>
            <person name="Hug L.A."/>
            <person name="Sharon I."/>
            <person name="Castelle C.J."/>
            <person name="Probst A.J."/>
            <person name="Thomas B.C."/>
            <person name="Singh A."/>
            <person name="Wilkins M.J."/>
            <person name="Karaoz U."/>
            <person name="Brodie E.L."/>
            <person name="Williams K.H."/>
            <person name="Hubbard S.S."/>
            <person name="Banfield J.F."/>
        </authorList>
    </citation>
    <scope>NUCLEOTIDE SEQUENCE [LARGE SCALE GENOMIC DNA]</scope>
</reference>
<keyword evidence="1" id="KW-0472">Membrane</keyword>
<evidence type="ECO:0000256" key="1">
    <source>
        <dbReference type="SAM" id="Phobius"/>
    </source>
</evidence>
<protein>
    <submittedName>
        <fullName evidence="2">Uncharacterized protein</fullName>
    </submittedName>
</protein>
<gene>
    <name evidence="2" type="ORF">A3B40_01395</name>
</gene>
<dbReference type="Pfam" id="PF18901">
    <property type="entry name" value="DUF5657"/>
    <property type="match status" value="1"/>
</dbReference>
<keyword evidence="1" id="KW-0812">Transmembrane</keyword>
<dbReference type="InterPro" id="IPR043716">
    <property type="entry name" value="DUF5657"/>
</dbReference>
<feature type="transmembrane region" description="Helical" evidence="1">
    <location>
        <begin position="51"/>
        <end position="78"/>
    </location>
</feature>
<dbReference type="AlphaFoldDB" id="A0A1F7IJ83"/>
<feature type="transmembrane region" description="Helical" evidence="1">
    <location>
        <begin position="15"/>
        <end position="39"/>
    </location>
</feature>
<evidence type="ECO:0000313" key="2">
    <source>
        <dbReference type="EMBL" id="OGK43418.1"/>
    </source>
</evidence>
<dbReference type="EMBL" id="MGAI01000051">
    <property type="protein sequence ID" value="OGK43418.1"/>
    <property type="molecule type" value="Genomic_DNA"/>
</dbReference>
<proteinExistence type="predicted"/>
<comment type="caution">
    <text evidence="2">The sequence shown here is derived from an EMBL/GenBank/DDBJ whole genome shotgun (WGS) entry which is preliminary data.</text>
</comment>
<name>A0A1F7IJ83_9BACT</name>
<sequence>MEFSQLINFITGQEIFSLFFKIFAVVFGFLYIIYSLVIFKQTQIMTRTVETAGTTFILLISMIQIGIGIGLLFFSLLLL</sequence>
<accession>A0A1F7IJ83</accession>